<dbReference type="STRING" id="1444770.AF72_05150"/>
<proteinExistence type="predicted"/>
<evidence type="ECO:0000256" key="1">
    <source>
        <dbReference type="SAM" id="MobiDB-lite"/>
    </source>
</evidence>
<feature type="region of interest" description="Disordered" evidence="1">
    <location>
        <begin position="39"/>
        <end position="71"/>
    </location>
</feature>
<evidence type="ECO:0000313" key="2">
    <source>
        <dbReference type="EMBL" id="EWS78465.1"/>
    </source>
</evidence>
<comment type="caution">
    <text evidence="2">The sequence shown here is derived from an EMBL/GenBank/DDBJ whole genome shotgun (WGS) entry which is preliminary data.</text>
</comment>
<sequence length="93" mass="10041">MKLGHFKQVLAVLARPTSAFLVQIGRFLQQVFAAAKTNAGSEIGKHRRSPFHNVQQGQGSRDAHAGPSGVVAYGDCRQRSVDAGNDCFDERSS</sequence>
<protein>
    <submittedName>
        <fullName evidence="2">Uncharacterized protein</fullName>
    </submittedName>
</protein>
<evidence type="ECO:0000313" key="3">
    <source>
        <dbReference type="Proteomes" id="UP000020406"/>
    </source>
</evidence>
<dbReference type="AlphaFoldDB" id="Z9JJ88"/>
<accession>Z9JJ88</accession>
<dbReference type="KEGG" id="xtw:AB672_02480"/>
<organism evidence="2 3">
    <name type="scientific">Xylella taiwanensis</name>
    <dbReference type="NCBI Taxonomy" id="1444770"/>
    <lineage>
        <taxon>Bacteria</taxon>
        <taxon>Pseudomonadati</taxon>
        <taxon>Pseudomonadota</taxon>
        <taxon>Gammaproteobacteria</taxon>
        <taxon>Lysobacterales</taxon>
        <taxon>Lysobacteraceae</taxon>
        <taxon>Xylella</taxon>
    </lineage>
</organism>
<reference evidence="2 3" key="1">
    <citation type="journal article" date="2014" name="Genome Announc.">
        <title>Draft Genome Sequence of Xylella fastidiosa Pear Leaf Scorch Strain in Taiwan.</title>
        <authorList>
            <person name="Su C.C."/>
            <person name="Deng W.L."/>
            <person name="Jan F.J."/>
            <person name="Chang C.J."/>
            <person name="Huang H."/>
            <person name="Chen J."/>
        </authorList>
    </citation>
    <scope>NUCLEOTIDE SEQUENCE [LARGE SCALE GENOMIC DNA]</scope>
    <source>
        <strain evidence="2 3">PLS229</strain>
    </source>
</reference>
<dbReference type="EMBL" id="JDSQ01000007">
    <property type="protein sequence ID" value="EWS78465.1"/>
    <property type="molecule type" value="Genomic_DNA"/>
</dbReference>
<gene>
    <name evidence="2" type="ORF">AF72_05150</name>
</gene>
<dbReference type="Proteomes" id="UP000020406">
    <property type="component" value="Unassembled WGS sequence"/>
</dbReference>
<name>Z9JJ88_9GAMM</name>